<dbReference type="Pfam" id="PF05029">
    <property type="entry name" value="TIMELESS_C"/>
    <property type="match status" value="1"/>
</dbReference>
<evidence type="ECO:0000256" key="1">
    <source>
        <dbReference type="ARBA" id="ARBA00004123"/>
    </source>
</evidence>
<evidence type="ECO:0000259" key="5">
    <source>
        <dbReference type="Pfam" id="PF05029"/>
    </source>
</evidence>
<comment type="similarity">
    <text evidence="2">Belongs to the timeless family.</text>
</comment>
<gene>
    <name evidence="6" type="ORF">SPHA_46165</name>
</gene>
<evidence type="ECO:0000313" key="6">
    <source>
        <dbReference type="EMBL" id="CAE1286757.1"/>
    </source>
</evidence>
<feature type="domain" description="Timeless N-terminal" evidence="4">
    <location>
        <begin position="26"/>
        <end position="224"/>
    </location>
</feature>
<keyword evidence="3" id="KW-0539">Nucleus</keyword>
<dbReference type="AlphaFoldDB" id="A0A812D2C2"/>
<dbReference type="GO" id="GO:0043111">
    <property type="term" value="P:replication fork arrest"/>
    <property type="evidence" value="ECO:0007669"/>
    <property type="project" value="TreeGrafter"/>
</dbReference>
<sequence length="818" mass="94670">MEWNLMNADGIRNLRSGLGSKLGEDYIIAEECEDTLKEIIFKLQIEDSLKRDFRRQKNILYMIHSDIIPILNSTELTEEIFALTLKLLSNLTQSLDCLFPSSFQRNSMNSEIMDSIVKLLQTIKLLFCQQENLDRLFYLVKPIIRKGEDKEIINQFLLLVRNLLYIQVWDRLMGPAEIQCKFIKNMFECELDEILLSLLTHPSRICWGVIIVQTLSLLYTDQSVLAGLNLPESKLSEDIIFNAENCEVISVMMEADRNIASRAPVRDHIRSQLVVILKSFNSRFLMSGFSGLVSDLKDILISKDCNLDGSYFMWLVMFFLRISRVLEMDFAYIKDVISVDVVGFLVLHFTIASIKELLKTLETYDNHLYHSVTSEDRKAIKELKKTLINMTDMRQLFLFLIRNSQNQRLSFVRDVIVTNHTFLLLLDRWIREDKDASANFEMIQHINQFASISVMQQYARLLENFDNNSTAVNDNLCDESKFISNEAGDLMEYVIHKFMTTAAEDPGLCAKYLFSMEMKNLNIDMNDEDHINDANSDMSVCSNSEFSSVIHHATSSSSSYFKDETEEVDENIMTQMLEKHLECLSDESIINFCVQKLHEDGLDYQLLWLQTFLLETCFIRYVGMTSEKCQVEEPVPLYFSLQNKDIPLIPYNDRQEEALNDKFFCLLLKYLGFKSGNDSSTIFPRIPKHLTAEQLLSKAREMGNIKCANMAESKCPESLRYQQMQMKRVYGLHSKLVDVLENGDASSKRWIHRMLSLNIMDIFEKTDNERKNITEVKAENTLSNLSTFQKNVEFADITEKKVISIMVDRAQSHQVGLA</sequence>
<dbReference type="InterPro" id="IPR044998">
    <property type="entry name" value="Timeless"/>
</dbReference>
<dbReference type="PANTHER" id="PTHR22940">
    <property type="entry name" value="TIMEOUT/TIMELESS-2"/>
    <property type="match status" value="1"/>
</dbReference>
<organism evidence="6 7">
    <name type="scientific">Acanthosepion pharaonis</name>
    <name type="common">Pharaoh cuttlefish</name>
    <name type="synonym">Sepia pharaonis</name>
    <dbReference type="NCBI Taxonomy" id="158019"/>
    <lineage>
        <taxon>Eukaryota</taxon>
        <taxon>Metazoa</taxon>
        <taxon>Spiralia</taxon>
        <taxon>Lophotrochozoa</taxon>
        <taxon>Mollusca</taxon>
        <taxon>Cephalopoda</taxon>
        <taxon>Coleoidea</taxon>
        <taxon>Decapodiformes</taxon>
        <taxon>Sepiida</taxon>
        <taxon>Sepiina</taxon>
        <taxon>Sepiidae</taxon>
        <taxon>Acanthosepion</taxon>
    </lineage>
</organism>
<protein>
    <recommendedName>
        <fullName evidence="8">Timeless</fullName>
    </recommendedName>
</protein>
<dbReference type="Pfam" id="PF04821">
    <property type="entry name" value="TIMELESS"/>
    <property type="match status" value="1"/>
</dbReference>
<reference evidence="6" key="1">
    <citation type="submission" date="2021-01" db="EMBL/GenBank/DDBJ databases">
        <authorList>
            <person name="Li R."/>
            <person name="Bekaert M."/>
        </authorList>
    </citation>
    <scope>NUCLEOTIDE SEQUENCE</scope>
    <source>
        <strain evidence="6">Farmed</strain>
    </source>
</reference>
<keyword evidence="7" id="KW-1185">Reference proteome</keyword>
<comment type="caution">
    <text evidence="6">The sequence shown here is derived from an EMBL/GenBank/DDBJ whole genome shotgun (WGS) entry which is preliminary data.</text>
</comment>
<dbReference type="GO" id="GO:0006281">
    <property type="term" value="P:DNA repair"/>
    <property type="evidence" value="ECO:0007669"/>
    <property type="project" value="TreeGrafter"/>
</dbReference>
<proteinExistence type="inferred from homology"/>
<evidence type="ECO:0000256" key="2">
    <source>
        <dbReference type="ARBA" id="ARBA00008174"/>
    </source>
</evidence>
<dbReference type="EMBL" id="CAHIKZ030002427">
    <property type="protein sequence ID" value="CAE1286757.1"/>
    <property type="molecule type" value="Genomic_DNA"/>
</dbReference>
<comment type="subcellular location">
    <subcellularLocation>
        <location evidence="1">Nucleus</location>
    </subcellularLocation>
</comment>
<dbReference type="GO" id="GO:0003677">
    <property type="term" value="F:DNA binding"/>
    <property type="evidence" value="ECO:0007669"/>
    <property type="project" value="TreeGrafter"/>
</dbReference>
<dbReference type="InterPro" id="IPR007725">
    <property type="entry name" value="TIMELESS_C"/>
</dbReference>
<dbReference type="PANTHER" id="PTHR22940:SF5">
    <property type="entry name" value="PROTEIN TIMELESS"/>
    <property type="match status" value="1"/>
</dbReference>
<evidence type="ECO:0000256" key="3">
    <source>
        <dbReference type="ARBA" id="ARBA00023242"/>
    </source>
</evidence>
<name>A0A812D2C2_ACAPH</name>
<feature type="domain" description="Timeless C-terminal" evidence="5">
    <location>
        <begin position="595"/>
        <end position="695"/>
    </location>
</feature>
<evidence type="ECO:0000313" key="7">
    <source>
        <dbReference type="Proteomes" id="UP000597762"/>
    </source>
</evidence>
<dbReference type="GO" id="GO:0000076">
    <property type="term" value="P:DNA replication checkpoint signaling"/>
    <property type="evidence" value="ECO:0007669"/>
    <property type="project" value="TreeGrafter"/>
</dbReference>
<dbReference type="Proteomes" id="UP000597762">
    <property type="component" value="Unassembled WGS sequence"/>
</dbReference>
<dbReference type="InterPro" id="IPR006906">
    <property type="entry name" value="Timeless_N"/>
</dbReference>
<dbReference type="GO" id="GO:0031298">
    <property type="term" value="C:replication fork protection complex"/>
    <property type="evidence" value="ECO:0007669"/>
    <property type="project" value="TreeGrafter"/>
</dbReference>
<evidence type="ECO:0008006" key="8">
    <source>
        <dbReference type="Google" id="ProtNLM"/>
    </source>
</evidence>
<dbReference type="GO" id="GO:0048511">
    <property type="term" value="P:rhythmic process"/>
    <property type="evidence" value="ECO:0007669"/>
    <property type="project" value="UniProtKB-KW"/>
</dbReference>
<dbReference type="OrthoDB" id="6429365at2759"/>
<evidence type="ECO:0000259" key="4">
    <source>
        <dbReference type="Pfam" id="PF04821"/>
    </source>
</evidence>
<accession>A0A812D2C2</accession>